<dbReference type="VEuPathDB" id="ToxoDB:TGP89_310150"/>
<dbReference type="SUPFAM" id="SSF56801">
    <property type="entry name" value="Acetyl-CoA synthetase-like"/>
    <property type="match status" value="1"/>
</dbReference>
<comment type="caution">
    <text evidence="4">The sequence shown here is derived from an EMBL/GenBank/DDBJ whole genome shotgun (WGS) entry which is preliminary data.</text>
</comment>
<dbReference type="PANTHER" id="PTHR43272">
    <property type="entry name" value="LONG-CHAIN-FATTY-ACID--COA LIGASE"/>
    <property type="match status" value="1"/>
</dbReference>
<dbReference type="GO" id="GO:0005524">
    <property type="term" value="F:ATP binding"/>
    <property type="evidence" value="ECO:0007669"/>
    <property type="project" value="UniProtKB-KW"/>
</dbReference>
<dbReference type="PANTHER" id="PTHR43272:SF33">
    <property type="entry name" value="AMP-BINDING DOMAIN-CONTAINING PROTEIN-RELATED"/>
    <property type="match status" value="1"/>
</dbReference>
<dbReference type="PROSITE" id="PS00455">
    <property type="entry name" value="AMP_BINDING"/>
    <property type="match status" value="1"/>
</dbReference>
<keyword evidence="1" id="KW-0547">Nucleotide-binding</keyword>
<keyword evidence="2" id="KW-0067">ATP-binding</keyword>
<evidence type="ECO:0000313" key="4">
    <source>
        <dbReference type="EMBL" id="KFG40800.1"/>
    </source>
</evidence>
<organism evidence="4 5">
    <name type="scientific">Toxoplasma gondii p89</name>
    <dbReference type="NCBI Taxonomy" id="943119"/>
    <lineage>
        <taxon>Eukaryota</taxon>
        <taxon>Sar</taxon>
        <taxon>Alveolata</taxon>
        <taxon>Apicomplexa</taxon>
        <taxon>Conoidasida</taxon>
        <taxon>Coccidia</taxon>
        <taxon>Eucoccidiorida</taxon>
        <taxon>Eimeriorina</taxon>
        <taxon>Sarcocystidae</taxon>
        <taxon>Toxoplasma</taxon>
    </lineage>
</organism>
<evidence type="ECO:0000259" key="3">
    <source>
        <dbReference type="Pfam" id="PF00501"/>
    </source>
</evidence>
<dbReference type="Proteomes" id="UP000028828">
    <property type="component" value="Unassembled WGS sequence"/>
</dbReference>
<evidence type="ECO:0000256" key="1">
    <source>
        <dbReference type="ARBA" id="ARBA00022741"/>
    </source>
</evidence>
<dbReference type="InterPro" id="IPR042099">
    <property type="entry name" value="ANL_N_sf"/>
</dbReference>
<dbReference type="OrthoDB" id="10253869at2759"/>
<dbReference type="EMBL" id="AEYI02001161">
    <property type="protein sequence ID" value="KFG40800.1"/>
    <property type="molecule type" value="Genomic_DNA"/>
</dbReference>
<evidence type="ECO:0000313" key="5">
    <source>
        <dbReference type="Proteomes" id="UP000028828"/>
    </source>
</evidence>
<dbReference type="Gene3D" id="3.40.50.12780">
    <property type="entry name" value="N-terminal domain of ligase-like"/>
    <property type="match status" value="1"/>
</dbReference>
<protein>
    <submittedName>
        <fullName evidence="4">AMP-binding enzyme domain-containing protein</fullName>
        <ecNumber evidence="4">6.2.1.3</ecNumber>
    </submittedName>
</protein>
<name>A0A086K8T2_TOXGO</name>
<evidence type="ECO:0000256" key="2">
    <source>
        <dbReference type="ARBA" id="ARBA00022840"/>
    </source>
</evidence>
<dbReference type="InterPro" id="IPR020845">
    <property type="entry name" value="AMP-binding_CS"/>
</dbReference>
<dbReference type="GO" id="GO:0016020">
    <property type="term" value="C:membrane"/>
    <property type="evidence" value="ECO:0007669"/>
    <property type="project" value="TreeGrafter"/>
</dbReference>
<dbReference type="GO" id="GO:0005783">
    <property type="term" value="C:endoplasmic reticulum"/>
    <property type="evidence" value="ECO:0007669"/>
    <property type="project" value="TreeGrafter"/>
</dbReference>
<accession>A0A086K8T2</accession>
<dbReference type="InterPro" id="IPR000873">
    <property type="entry name" value="AMP-dep_synth/lig_dom"/>
</dbReference>
<gene>
    <name evidence="4" type="ORF">TGP89_310150</name>
</gene>
<sequence>MPVSGARASCGDSYSVLATQLARVRRTFFLSAGDVVTRKKHAFDAVSLVFGWKLSASSGVVNECSRLNLVDIRPATSEKESLFQRCSETLRRKPLGFLDTMIYATPVGSPGPGESATWQSTGFAAYSASPMPLGESSYRTLLDPDLQVASFAGSRILDPLTDDDWWESAYGIFLVGVSAHAGPEKPCIGERRSAAIADGFDYTTYAQVDETVRALGSGLADLMRNDGIKLETFPDEERNDGKFANVGILLQSRKEWLFTDLAVSAYPPLTSVTLHYTFPAEHVKSIAEQSKLSCIVTDVDKLKLLAELKPSLGELKTIVVMSARSPLDPPEELDLSGEKRDFAALGVELLSFDEVIDIGRKHPTRPVVKQDPERVFTIVYTSGTTGNPKGVMLTNRNWVAVIRALHIQNRTTLGITPDFVHICYLPLSHVFERVIEYAALAHGVRIAFFSRKRELIPDDWRAAQPSLVLMVPKLATTLLEKIEARLNAQPLMKRLLVGFAVSRKLRSPSKGSQPSFLYDAVLGGSRIMRERIFGSADNMKFAACGGGKLDPAVQQKLEKYLGLNIIQGWGMTETAGAGSWQAYRGDDAYDSVGGPTACMEVKVRSWESYDATRAERPQGELLVRGDNIFAGYFRQKELTAESLVFDDGVGGSGKKPWLLTGDVVEIQPNGSMNIIDRKKSLIKLAQGEYLQTEKLEGIYGASAFVDNIFVHGYDSQSYPVAVVVPNRQKVLAWARTAYGRRAEAERESAAQSDETLFKTALADFELKKEVLADFDQLAREADLLGFEKVKNVFLTADVWTPENGMLTPTFKSKRTLLVRKYTPEIDELYRQLVNKQFVADVNSAVALRDAPWWSRFLLPWLRSWWS</sequence>
<dbReference type="GO" id="GO:0004467">
    <property type="term" value="F:long-chain fatty acid-CoA ligase activity"/>
    <property type="evidence" value="ECO:0007669"/>
    <property type="project" value="UniProtKB-EC"/>
</dbReference>
<dbReference type="AlphaFoldDB" id="A0A086K8T2"/>
<reference evidence="4 5" key="1">
    <citation type="submission" date="2014-03" db="EMBL/GenBank/DDBJ databases">
        <authorList>
            <person name="Sibley D."/>
            <person name="Venepally P."/>
            <person name="Karamycheva S."/>
            <person name="Hadjithomas M."/>
            <person name="Khan A."/>
            <person name="Brunk B."/>
            <person name="Roos D."/>
            <person name="Caler E."/>
            <person name="Lorenzi H."/>
        </authorList>
    </citation>
    <scope>NUCLEOTIDE SEQUENCE [LARGE SCALE GENOMIC DNA]</scope>
    <source>
        <strain evidence="5">p89</strain>
    </source>
</reference>
<proteinExistence type="predicted"/>
<feature type="domain" description="AMP-dependent synthetase/ligase" evidence="3">
    <location>
        <begin position="194"/>
        <end position="633"/>
    </location>
</feature>
<dbReference type="EC" id="6.2.1.3" evidence="4"/>
<keyword evidence="4" id="KW-0436">Ligase</keyword>
<dbReference type="Pfam" id="PF00501">
    <property type="entry name" value="AMP-binding"/>
    <property type="match status" value="1"/>
</dbReference>